<keyword evidence="5 6" id="KW-0663">Pyridoxal phosphate</keyword>
<dbReference type="InterPro" id="IPR015422">
    <property type="entry name" value="PyrdxlP-dep_Trfase_small"/>
</dbReference>
<dbReference type="GO" id="GO:0009102">
    <property type="term" value="P:biotin biosynthetic process"/>
    <property type="evidence" value="ECO:0007669"/>
    <property type="project" value="TreeGrafter"/>
</dbReference>
<dbReference type="PROSITE" id="PS00599">
    <property type="entry name" value="AA_TRANSFER_CLASS_2"/>
    <property type="match status" value="1"/>
</dbReference>
<comment type="pathway">
    <text evidence="2">Lipid metabolism.</text>
</comment>
<name>A0A556MJX5_9FLAO</name>
<evidence type="ECO:0000256" key="2">
    <source>
        <dbReference type="ARBA" id="ARBA00005189"/>
    </source>
</evidence>
<dbReference type="PANTHER" id="PTHR13693">
    <property type="entry name" value="CLASS II AMINOTRANSFERASE/8-AMINO-7-OXONONANOATE SYNTHASE"/>
    <property type="match status" value="1"/>
</dbReference>
<evidence type="ECO:0000256" key="6">
    <source>
        <dbReference type="RuleBase" id="RU003693"/>
    </source>
</evidence>
<sequence>MKFQDKLKDRIKKRSLRSLLSFDNHIDFWSNDYLGLAGKEQSIKITGSTGSRLISGNSKAVENVERQLALHFQSEAALIFNSGYDANVGLFSSLPQKGDIILYDEYVHASVRDGIRLSFATSFSFRHNDVADLEKKLKKADRMSPKASAMGQGTVFVAVESLYSMDGDLAPLIEMSRLCEKFGALLIVDEAHSGGVFGKEGKGLCEELGIADAVFIRLFTFGKAYGAHGAAVCCSVEVRQYLINFARSFIYTTALPEAVYVHILNQVERSKQDILRKQLQANIAHFTKSVRSTSSSADSPIQVIAFPDLELCKMKAAELQDAGFAIKAILPPTVPAGAQRLRICLHAFNTKEEIDRLIGLLKIN</sequence>
<keyword evidence="9" id="KW-1185">Reference proteome</keyword>
<evidence type="ECO:0000259" key="7">
    <source>
        <dbReference type="Pfam" id="PF00155"/>
    </source>
</evidence>
<dbReference type="Gene3D" id="3.40.640.10">
    <property type="entry name" value="Type I PLP-dependent aspartate aminotransferase-like (Major domain)"/>
    <property type="match status" value="1"/>
</dbReference>
<comment type="similarity">
    <text evidence="3">Belongs to the class-II pyridoxal-phosphate-dependent aminotransferase family. BioF subfamily.</text>
</comment>
<evidence type="ECO:0000256" key="3">
    <source>
        <dbReference type="ARBA" id="ARBA00010008"/>
    </source>
</evidence>
<dbReference type="PANTHER" id="PTHR13693:SF77">
    <property type="entry name" value="8-AMINO-7-OXONONANOATE SYNTHASE"/>
    <property type="match status" value="1"/>
</dbReference>
<evidence type="ECO:0000313" key="9">
    <source>
        <dbReference type="Proteomes" id="UP000316008"/>
    </source>
</evidence>
<dbReference type="InterPro" id="IPR001917">
    <property type="entry name" value="Aminotrans_II_pyridoxalP_BS"/>
</dbReference>
<organism evidence="8 9">
    <name type="scientific">Fluviicola chungangensis</name>
    <dbReference type="NCBI Taxonomy" id="2597671"/>
    <lineage>
        <taxon>Bacteria</taxon>
        <taxon>Pseudomonadati</taxon>
        <taxon>Bacteroidota</taxon>
        <taxon>Flavobacteriia</taxon>
        <taxon>Flavobacteriales</taxon>
        <taxon>Crocinitomicaceae</taxon>
        <taxon>Fluviicola</taxon>
    </lineage>
</organism>
<gene>
    <name evidence="8" type="ORF">FO442_16180</name>
</gene>
<dbReference type="GO" id="GO:0030170">
    <property type="term" value="F:pyridoxal phosphate binding"/>
    <property type="evidence" value="ECO:0007669"/>
    <property type="project" value="InterPro"/>
</dbReference>
<evidence type="ECO:0000256" key="5">
    <source>
        <dbReference type="ARBA" id="ARBA00022898"/>
    </source>
</evidence>
<evidence type="ECO:0000256" key="4">
    <source>
        <dbReference type="ARBA" id="ARBA00022679"/>
    </source>
</evidence>
<dbReference type="OrthoDB" id="9807157at2"/>
<feature type="domain" description="Aminotransferase class I/classII large" evidence="7">
    <location>
        <begin position="26"/>
        <end position="358"/>
    </location>
</feature>
<dbReference type="InterPro" id="IPR004839">
    <property type="entry name" value="Aminotransferase_I/II_large"/>
</dbReference>
<dbReference type="AlphaFoldDB" id="A0A556MJX5"/>
<accession>A0A556MJX5</accession>
<dbReference type="InterPro" id="IPR050087">
    <property type="entry name" value="AON_synthase_class-II"/>
</dbReference>
<dbReference type="Proteomes" id="UP000316008">
    <property type="component" value="Unassembled WGS sequence"/>
</dbReference>
<reference evidence="8 9" key="1">
    <citation type="submission" date="2019-07" db="EMBL/GenBank/DDBJ databases">
        <authorList>
            <person name="Huq M.A."/>
        </authorList>
    </citation>
    <scope>NUCLEOTIDE SEQUENCE [LARGE SCALE GENOMIC DNA]</scope>
    <source>
        <strain evidence="8 9">MAH-3</strain>
    </source>
</reference>
<dbReference type="SUPFAM" id="SSF53383">
    <property type="entry name" value="PLP-dependent transferases"/>
    <property type="match status" value="1"/>
</dbReference>
<proteinExistence type="inferred from homology"/>
<comment type="caution">
    <text evidence="8">The sequence shown here is derived from an EMBL/GenBank/DDBJ whole genome shotgun (WGS) entry which is preliminary data.</text>
</comment>
<evidence type="ECO:0000256" key="1">
    <source>
        <dbReference type="ARBA" id="ARBA00001933"/>
    </source>
</evidence>
<protein>
    <submittedName>
        <fullName evidence="8">8-amino-7-oxononanoate synthase</fullName>
    </submittedName>
</protein>
<dbReference type="Pfam" id="PF00155">
    <property type="entry name" value="Aminotran_1_2"/>
    <property type="match status" value="1"/>
</dbReference>
<dbReference type="InterPro" id="IPR015421">
    <property type="entry name" value="PyrdxlP-dep_Trfase_major"/>
</dbReference>
<dbReference type="EMBL" id="VLPL01000009">
    <property type="protein sequence ID" value="TSJ40135.1"/>
    <property type="molecule type" value="Genomic_DNA"/>
</dbReference>
<dbReference type="Gene3D" id="3.90.1150.10">
    <property type="entry name" value="Aspartate Aminotransferase, domain 1"/>
    <property type="match status" value="1"/>
</dbReference>
<keyword evidence="4" id="KW-0808">Transferase</keyword>
<comment type="cofactor">
    <cofactor evidence="1 6">
        <name>pyridoxal 5'-phosphate</name>
        <dbReference type="ChEBI" id="CHEBI:597326"/>
    </cofactor>
</comment>
<evidence type="ECO:0000313" key="8">
    <source>
        <dbReference type="EMBL" id="TSJ40135.1"/>
    </source>
</evidence>
<dbReference type="GO" id="GO:0016740">
    <property type="term" value="F:transferase activity"/>
    <property type="evidence" value="ECO:0007669"/>
    <property type="project" value="UniProtKB-KW"/>
</dbReference>
<dbReference type="InterPro" id="IPR015424">
    <property type="entry name" value="PyrdxlP-dep_Trfase"/>
</dbReference>